<dbReference type="Pfam" id="PF00814">
    <property type="entry name" value="TsaD"/>
    <property type="match status" value="1"/>
</dbReference>
<comment type="similarity">
    <text evidence="1">Belongs to the KAE1 / TsaD family. TsaB subfamily.</text>
</comment>
<dbReference type="InterPro" id="IPR043129">
    <property type="entry name" value="ATPase_NBD"/>
</dbReference>
<sequence>MTINLLAIDTSSEWCSAALYCAGHITQQLEYRPKQHGERLLAMMDKLLTDAHLQLSNLQAIAYARGPGSFTGVRLAAAVAQGSAFPAHLPLIGISTLAALAHAAFRQHQQQWILAALDARIGEIYWAGFEITTIGMVTALTAEQVTLPNSVMLPNSPIVPIKQWYGAGSGWAVYGNELRASTELTAAQVNGEIICTAHDIALLAIQAWQAGTIEILEYSAPQYIRNQVAIKTSERERRS</sequence>
<organism evidence="5 6">
    <name type="scientific">Thiospirillum jenense</name>
    <dbReference type="NCBI Taxonomy" id="1653858"/>
    <lineage>
        <taxon>Bacteria</taxon>
        <taxon>Pseudomonadati</taxon>
        <taxon>Pseudomonadota</taxon>
        <taxon>Gammaproteobacteria</taxon>
        <taxon>Chromatiales</taxon>
        <taxon>Chromatiaceae</taxon>
        <taxon>Thiospirillum</taxon>
    </lineage>
</organism>
<gene>
    <name evidence="5" type="primary">tsaB</name>
    <name evidence="5" type="ORF">HUK38_10960</name>
</gene>
<keyword evidence="6" id="KW-1185">Reference proteome</keyword>
<protein>
    <recommendedName>
        <fullName evidence="2">tRNA threonylcarbamoyladenosine biosynthesis protein TsaB</fullName>
    </recommendedName>
    <alternativeName>
        <fullName evidence="3">t(6)A37 threonylcarbamoyladenosine biosynthesis protein TsaB</fullName>
    </alternativeName>
</protein>
<comment type="caution">
    <text evidence="5">The sequence shown here is derived from an EMBL/GenBank/DDBJ whole genome shotgun (WGS) entry which is preliminary data.</text>
</comment>
<name>A0A839HCU4_9GAMM</name>
<dbReference type="RefSeq" id="WP_182584373.1">
    <property type="nucleotide sequence ID" value="NZ_JABVCQ010000025.1"/>
</dbReference>
<dbReference type="GO" id="GO:0005829">
    <property type="term" value="C:cytosol"/>
    <property type="evidence" value="ECO:0007669"/>
    <property type="project" value="TreeGrafter"/>
</dbReference>
<dbReference type="InterPro" id="IPR022496">
    <property type="entry name" value="T6A_TsaB"/>
</dbReference>
<reference evidence="5 6" key="1">
    <citation type="journal article" date="2020" name="Arch. Microbiol.">
        <title>The genome sequence of the giant phototrophic gammaproteobacterium Thiospirillum jenense gives insight into its physiological properties and phylogenetic relationships.</title>
        <authorList>
            <person name="Imhoff J.F."/>
            <person name="Meyer T.E."/>
            <person name="Kyndt J.A."/>
        </authorList>
    </citation>
    <scope>NUCLEOTIDE SEQUENCE [LARGE SCALE GENOMIC DNA]</scope>
    <source>
        <strain evidence="5 6">DSM 216</strain>
    </source>
</reference>
<keyword evidence="5" id="KW-0808">Transferase</keyword>
<evidence type="ECO:0000256" key="1">
    <source>
        <dbReference type="ARBA" id="ARBA00010493"/>
    </source>
</evidence>
<dbReference type="InterPro" id="IPR000905">
    <property type="entry name" value="Gcp-like_dom"/>
</dbReference>
<evidence type="ECO:0000313" key="5">
    <source>
        <dbReference type="EMBL" id="MBB1126743.1"/>
    </source>
</evidence>
<evidence type="ECO:0000256" key="2">
    <source>
        <dbReference type="ARBA" id="ARBA00019012"/>
    </source>
</evidence>
<dbReference type="PANTHER" id="PTHR11735">
    <property type="entry name" value="TRNA N6-ADENOSINE THREONYLCARBAMOYLTRANSFERASE"/>
    <property type="match status" value="1"/>
</dbReference>
<dbReference type="GO" id="GO:0002949">
    <property type="term" value="P:tRNA threonylcarbamoyladenosine modification"/>
    <property type="evidence" value="ECO:0007669"/>
    <property type="project" value="InterPro"/>
</dbReference>
<evidence type="ECO:0000256" key="3">
    <source>
        <dbReference type="ARBA" id="ARBA00032446"/>
    </source>
</evidence>
<dbReference type="Proteomes" id="UP000548632">
    <property type="component" value="Unassembled WGS sequence"/>
</dbReference>
<feature type="domain" description="Gcp-like" evidence="4">
    <location>
        <begin position="34"/>
        <end position="229"/>
    </location>
</feature>
<dbReference type="AlphaFoldDB" id="A0A839HCU4"/>
<proteinExistence type="inferred from homology"/>
<evidence type="ECO:0000259" key="4">
    <source>
        <dbReference type="Pfam" id="PF00814"/>
    </source>
</evidence>
<dbReference type="Gene3D" id="3.30.420.40">
    <property type="match status" value="2"/>
</dbReference>
<dbReference type="CDD" id="cd24032">
    <property type="entry name" value="ASKHA_NBD_TsaB"/>
    <property type="match status" value="1"/>
</dbReference>
<evidence type="ECO:0000313" key="6">
    <source>
        <dbReference type="Proteomes" id="UP000548632"/>
    </source>
</evidence>
<dbReference type="SUPFAM" id="SSF53067">
    <property type="entry name" value="Actin-like ATPase domain"/>
    <property type="match status" value="2"/>
</dbReference>
<dbReference type="PANTHER" id="PTHR11735:SF11">
    <property type="entry name" value="TRNA THREONYLCARBAMOYLADENOSINE BIOSYNTHESIS PROTEIN TSAB"/>
    <property type="match status" value="1"/>
</dbReference>
<accession>A0A839HCU4</accession>
<dbReference type="GO" id="GO:0016740">
    <property type="term" value="F:transferase activity"/>
    <property type="evidence" value="ECO:0007669"/>
    <property type="project" value="UniProtKB-KW"/>
</dbReference>
<dbReference type="EMBL" id="JABVCQ010000025">
    <property type="protein sequence ID" value="MBB1126743.1"/>
    <property type="molecule type" value="Genomic_DNA"/>
</dbReference>
<dbReference type="NCBIfam" id="TIGR03725">
    <property type="entry name" value="T6A_YeaZ"/>
    <property type="match status" value="1"/>
</dbReference>